<evidence type="ECO:0000256" key="6">
    <source>
        <dbReference type="ARBA" id="ARBA00022824"/>
    </source>
</evidence>
<evidence type="ECO:0000313" key="12">
    <source>
        <dbReference type="EMBL" id="KAJ8488812.1"/>
    </source>
</evidence>
<dbReference type="PANTHER" id="PTHR28012">
    <property type="entry name" value="NUCLEAR FUSION PROTEIN KAR5"/>
    <property type="match status" value="1"/>
</dbReference>
<keyword evidence="4" id="KW-0812">Transmembrane</keyword>
<protein>
    <recommendedName>
        <fullName evidence="14">Nuclear fusion protein KAR5</fullName>
    </recommendedName>
</protein>
<dbReference type="InterPro" id="IPR007292">
    <property type="entry name" value="Nuclear_fusion_Kar5"/>
</dbReference>
<evidence type="ECO:0000256" key="8">
    <source>
        <dbReference type="ARBA" id="ARBA00023136"/>
    </source>
</evidence>
<evidence type="ECO:0000256" key="7">
    <source>
        <dbReference type="ARBA" id="ARBA00022989"/>
    </source>
</evidence>
<dbReference type="Pfam" id="PF04163">
    <property type="entry name" value="Tht1"/>
    <property type="match status" value="1"/>
</dbReference>
<evidence type="ECO:0000256" key="11">
    <source>
        <dbReference type="RuleBase" id="RU368082"/>
    </source>
</evidence>
<dbReference type="EMBL" id="JAPEVG010000057">
    <property type="protein sequence ID" value="KAJ8488812.1"/>
    <property type="molecule type" value="Genomic_DNA"/>
</dbReference>
<dbReference type="PANTHER" id="PTHR28012:SF1">
    <property type="entry name" value="NUCLEAR FUSION PROTEIN KAR5"/>
    <property type="match status" value="1"/>
</dbReference>
<evidence type="ECO:0000256" key="1">
    <source>
        <dbReference type="ARBA" id="ARBA00003389"/>
    </source>
</evidence>
<comment type="similarity">
    <text evidence="2 11">Belongs to the KAR5 family.</text>
</comment>
<proteinExistence type="inferred from homology"/>
<evidence type="ECO:0000256" key="10">
    <source>
        <dbReference type="ARBA" id="ARBA00023242"/>
    </source>
</evidence>
<comment type="caution">
    <text evidence="12">The sequence shown here is derived from an EMBL/GenBank/DDBJ whole genome shotgun (WGS) entry which is preliminary data.</text>
</comment>
<evidence type="ECO:0000313" key="13">
    <source>
        <dbReference type="Proteomes" id="UP001215151"/>
    </source>
</evidence>
<keyword evidence="7" id="KW-1133">Transmembrane helix</keyword>
<comment type="subcellular location">
    <subcellularLocation>
        <location evidence="11">Endoplasmic reticulum membrane</location>
    </subcellularLocation>
    <subcellularLocation>
        <location evidence="11">Nucleus membrane</location>
    </subcellularLocation>
</comment>
<evidence type="ECO:0000256" key="5">
    <source>
        <dbReference type="ARBA" id="ARBA00022729"/>
    </source>
</evidence>
<dbReference type="AlphaFoldDB" id="A0AAD7XFQ9"/>
<evidence type="ECO:0000256" key="3">
    <source>
        <dbReference type="ARBA" id="ARBA00022459"/>
    </source>
</evidence>
<accession>A0AAD7XFQ9</accession>
<evidence type="ECO:0008006" key="14">
    <source>
        <dbReference type="Google" id="ProtNLM"/>
    </source>
</evidence>
<sequence>MGAYILLEGQYCARGSPSPDEIASILKGSDALEKYSAKPDCFRRAAAMIRASCAELETREDERVKAALAMTLCEIATAEHHSFPMECTPFQSGFQTSDRDGHTSPSRCVQALSRSAQYWSSYSGYLREVPYSGIEDVAKELHRNTTVQSLDLLQYLAGREKLSENILLQSSALVKDMRVVLDELHSSSASINALPGGIAEELRQVLSKMSNDYQKSTVAIQQHLTQEHALETHKMEARLVNIATDMTMATSNLGPVLEKLLSDSIEAVFVSITPRLQNLHELMGQTTSHVGDLARDVLLLQRDVGTLTGDIHTAQVALEEGLRTSLMAQEKQLELAKAAEDITTALDVLIDKAHLEVQSINETAIAVKRSLLNDGSAEWYSVTRSWFEAASLFFLKSIWKVDNAYLDVPAFRVLALCWRVFWTFIGFASSGLLTPRLGPIFTVMTTLFRPAPTTALLD</sequence>
<keyword evidence="5 11" id="KW-0732">Signal</keyword>
<keyword evidence="3 11" id="KW-0415">Karyogamy</keyword>
<comment type="function">
    <text evidence="1 11">Required for nuclear membrane fusion during karyogamy.</text>
</comment>
<keyword evidence="9" id="KW-0325">Glycoprotein</keyword>
<keyword evidence="6 11" id="KW-0256">Endoplasmic reticulum</keyword>
<evidence type="ECO:0000256" key="4">
    <source>
        <dbReference type="ARBA" id="ARBA00022692"/>
    </source>
</evidence>
<dbReference type="GO" id="GO:0031965">
    <property type="term" value="C:nuclear membrane"/>
    <property type="evidence" value="ECO:0007669"/>
    <property type="project" value="UniProtKB-SubCell"/>
</dbReference>
<name>A0AAD7XFQ9_9APHY</name>
<dbReference type="GO" id="GO:0048288">
    <property type="term" value="P:nuclear membrane fusion involved in karyogamy"/>
    <property type="evidence" value="ECO:0007669"/>
    <property type="project" value="UniProtKB-UniRule"/>
</dbReference>
<evidence type="ECO:0000256" key="9">
    <source>
        <dbReference type="ARBA" id="ARBA00023180"/>
    </source>
</evidence>
<dbReference type="GO" id="GO:0005789">
    <property type="term" value="C:endoplasmic reticulum membrane"/>
    <property type="evidence" value="ECO:0007669"/>
    <property type="project" value="UniProtKB-SubCell"/>
</dbReference>
<keyword evidence="10 11" id="KW-0539">Nucleus</keyword>
<organism evidence="12 13">
    <name type="scientific">Trametes cubensis</name>
    <dbReference type="NCBI Taxonomy" id="1111947"/>
    <lineage>
        <taxon>Eukaryota</taxon>
        <taxon>Fungi</taxon>
        <taxon>Dikarya</taxon>
        <taxon>Basidiomycota</taxon>
        <taxon>Agaricomycotina</taxon>
        <taxon>Agaricomycetes</taxon>
        <taxon>Polyporales</taxon>
        <taxon>Polyporaceae</taxon>
        <taxon>Trametes</taxon>
    </lineage>
</organism>
<dbReference type="GO" id="GO:0000742">
    <property type="term" value="P:karyogamy involved in conjugation with cellular fusion"/>
    <property type="evidence" value="ECO:0007669"/>
    <property type="project" value="UniProtKB-UniRule"/>
</dbReference>
<gene>
    <name evidence="12" type="ORF">ONZ51_g3308</name>
</gene>
<keyword evidence="8" id="KW-0472">Membrane</keyword>
<reference evidence="12" key="1">
    <citation type="submission" date="2022-11" db="EMBL/GenBank/DDBJ databases">
        <title>Genome Sequence of Cubamyces cubensis.</title>
        <authorList>
            <person name="Buettner E."/>
        </authorList>
    </citation>
    <scope>NUCLEOTIDE SEQUENCE</scope>
    <source>
        <strain evidence="12">MPL-01</strain>
    </source>
</reference>
<dbReference type="Proteomes" id="UP001215151">
    <property type="component" value="Unassembled WGS sequence"/>
</dbReference>
<keyword evidence="13" id="KW-1185">Reference proteome</keyword>
<evidence type="ECO:0000256" key="2">
    <source>
        <dbReference type="ARBA" id="ARBA00010473"/>
    </source>
</evidence>